<dbReference type="EMBL" id="CM011693">
    <property type="protein sequence ID" value="TMS05542.1"/>
    <property type="molecule type" value="Genomic_DNA"/>
</dbReference>
<dbReference type="Proteomes" id="UP000793456">
    <property type="component" value="Chromosome XX"/>
</dbReference>
<gene>
    <name evidence="1" type="ORF">E3U43_004792</name>
</gene>
<reference evidence="1" key="1">
    <citation type="submission" date="2018-11" db="EMBL/GenBank/DDBJ databases">
        <title>The sequence and de novo assembly of Larimichthys crocea genome using PacBio and Hi-C technologies.</title>
        <authorList>
            <person name="Xu P."/>
            <person name="Chen B."/>
            <person name="Zhou Z."/>
            <person name="Ke Q."/>
            <person name="Wu Y."/>
            <person name="Bai H."/>
            <person name="Pu F."/>
        </authorList>
    </citation>
    <scope>NUCLEOTIDE SEQUENCE</scope>
    <source>
        <tissue evidence="1">Muscle</tissue>
    </source>
</reference>
<protein>
    <submittedName>
        <fullName evidence="1">Uncharacterized protein</fullName>
    </submittedName>
</protein>
<sequence length="244" mass="27783">MGSSVSRSVGRPSLGTQGERMRDKERKRDVCLHDTSKMTAKKNCKVVLEDKPRRVTPSVYTLEMLQSTEERLANTTEVHLPRVLEALCLVDMGQPLFQPYPSELVFQNFTPAQTYKLCLLLLNNDKISRPVKLEQQHSEYFHVDGPHEPGGKISPGLSATFTVSFTPLDNKDYHHRLVFVTERERFEVPIRAIGPRAILDFRDEFHLPVCPVKASTEKTQLGPQHWKQQGQVHTTHTEVRVSTG</sequence>
<organism evidence="1 2">
    <name type="scientific">Larimichthys crocea</name>
    <name type="common">Large yellow croaker</name>
    <name type="synonym">Pseudosciaena crocea</name>
    <dbReference type="NCBI Taxonomy" id="215358"/>
    <lineage>
        <taxon>Eukaryota</taxon>
        <taxon>Metazoa</taxon>
        <taxon>Chordata</taxon>
        <taxon>Craniata</taxon>
        <taxon>Vertebrata</taxon>
        <taxon>Euteleostomi</taxon>
        <taxon>Actinopterygii</taxon>
        <taxon>Neopterygii</taxon>
        <taxon>Teleostei</taxon>
        <taxon>Neoteleostei</taxon>
        <taxon>Acanthomorphata</taxon>
        <taxon>Eupercaria</taxon>
        <taxon>Sciaenidae</taxon>
        <taxon>Larimichthys</taxon>
    </lineage>
</organism>
<name>A0ACD3QE71_LARCR</name>
<evidence type="ECO:0000313" key="2">
    <source>
        <dbReference type="Proteomes" id="UP000793456"/>
    </source>
</evidence>
<comment type="caution">
    <text evidence="1">The sequence shown here is derived from an EMBL/GenBank/DDBJ whole genome shotgun (WGS) entry which is preliminary data.</text>
</comment>
<keyword evidence="2" id="KW-1185">Reference proteome</keyword>
<evidence type="ECO:0000313" key="1">
    <source>
        <dbReference type="EMBL" id="TMS05542.1"/>
    </source>
</evidence>
<proteinExistence type="predicted"/>
<accession>A0ACD3QE71</accession>